<dbReference type="EMBL" id="ANFO01000128">
    <property type="protein sequence ID" value="KGQ12301.1"/>
    <property type="molecule type" value="Genomic_DNA"/>
</dbReference>
<evidence type="ECO:0000313" key="1">
    <source>
        <dbReference type="EMBL" id="KGQ12301.1"/>
    </source>
</evidence>
<accession>A0A0A2VWM1</accession>
<evidence type="ECO:0000313" key="2">
    <source>
        <dbReference type="Proteomes" id="UP000030106"/>
    </source>
</evidence>
<protein>
    <submittedName>
        <fullName evidence="1">Uncharacterized protein</fullName>
    </submittedName>
</protein>
<dbReference type="Proteomes" id="UP000030106">
    <property type="component" value="Unassembled WGS sequence"/>
</dbReference>
<organism evidence="1 2">
    <name type="scientific">Beauveria bassiana D1-5</name>
    <dbReference type="NCBI Taxonomy" id="1245745"/>
    <lineage>
        <taxon>Eukaryota</taxon>
        <taxon>Fungi</taxon>
        <taxon>Dikarya</taxon>
        <taxon>Ascomycota</taxon>
        <taxon>Pezizomycotina</taxon>
        <taxon>Sordariomycetes</taxon>
        <taxon>Hypocreomycetidae</taxon>
        <taxon>Hypocreales</taxon>
        <taxon>Cordycipitaceae</taxon>
        <taxon>Beauveria</taxon>
    </lineage>
</organism>
<sequence>MPQVALDSGTTPAADVTASSVTLLPAAQTQQLSTTLIALSEPFHQPDSRQSVQTSEINTPYGPFIILPGKSPSSPSFDERHSAPTADFCFSSYRLARIPQHRIGNNTKSYVPPP</sequence>
<comment type="caution">
    <text evidence="1">The sequence shown here is derived from an EMBL/GenBank/DDBJ whole genome shotgun (WGS) entry which is preliminary data.</text>
</comment>
<proteinExistence type="predicted"/>
<dbReference type="AlphaFoldDB" id="A0A0A2VWM1"/>
<dbReference type="HOGENOM" id="CLU_2120664_0_0_1"/>
<name>A0A0A2VWM1_BEABA</name>
<gene>
    <name evidence="1" type="ORF">BBAD15_g1971</name>
</gene>
<reference evidence="1 2" key="1">
    <citation type="submission" date="2012-10" db="EMBL/GenBank/DDBJ databases">
        <title>Genome sequencing and analysis of entomopathogenic fungi Beauveria bassiana D1-5.</title>
        <authorList>
            <person name="Li Q."/>
            <person name="Wang L."/>
            <person name="Zhang Z."/>
            <person name="Wang Q."/>
            <person name="Ren J."/>
            <person name="Wang M."/>
            <person name="Xu W."/>
            <person name="Wang J."/>
            <person name="Lu Y."/>
            <person name="Du Q."/>
            <person name="Sun Z."/>
        </authorList>
    </citation>
    <scope>NUCLEOTIDE SEQUENCE [LARGE SCALE GENOMIC DNA]</scope>
    <source>
        <strain evidence="1 2">D1-5</strain>
    </source>
</reference>